<protein>
    <submittedName>
        <fullName evidence="2">Uncharacterized protein</fullName>
    </submittedName>
</protein>
<keyword evidence="1" id="KW-0472">Membrane</keyword>
<sequence>MSLVGNACTSANEGAEAGLQLEHNGIWYEFIYIPSRRVVCPLETLSLISVFPVTILFSKVKVQKTFPYAQIRIHRYHSDTYLKKVPARPQMIALIIPLPTSAQKDYKTPEKRQVIFIPTPKALKTPSSVFLRAVEFDRGIAVYALTAAFFGAAFLVTGFFGAGAWGGEGLISHTFFFAFSAVGFSAAGFSAAGFSAAGFSTAGFSTVSSSEVSSSTCSSTFSASFSATFSAFSAAASTYEEVNT</sequence>
<organism evidence="2 3">
    <name type="scientific">Monilinia laxa</name>
    <name type="common">Brown rot fungus</name>
    <name type="synonym">Sclerotinia laxa</name>
    <dbReference type="NCBI Taxonomy" id="61186"/>
    <lineage>
        <taxon>Eukaryota</taxon>
        <taxon>Fungi</taxon>
        <taxon>Dikarya</taxon>
        <taxon>Ascomycota</taxon>
        <taxon>Pezizomycotina</taxon>
        <taxon>Leotiomycetes</taxon>
        <taxon>Helotiales</taxon>
        <taxon>Sclerotiniaceae</taxon>
        <taxon>Monilinia</taxon>
    </lineage>
</organism>
<evidence type="ECO:0000256" key="1">
    <source>
        <dbReference type="SAM" id="Phobius"/>
    </source>
</evidence>
<comment type="caution">
    <text evidence="2">The sequence shown here is derived from an EMBL/GenBank/DDBJ whole genome shotgun (WGS) entry which is preliminary data.</text>
</comment>
<evidence type="ECO:0000313" key="3">
    <source>
        <dbReference type="Proteomes" id="UP000326757"/>
    </source>
</evidence>
<keyword evidence="1" id="KW-0812">Transmembrane</keyword>
<name>A0A5N6JRK8_MONLA</name>
<proteinExistence type="predicted"/>
<keyword evidence="3" id="KW-1185">Reference proteome</keyword>
<dbReference type="EMBL" id="VIGI01000015">
    <property type="protein sequence ID" value="KAB8291413.1"/>
    <property type="molecule type" value="Genomic_DNA"/>
</dbReference>
<gene>
    <name evidence="2" type="ORF">EYC80_010088</name>
</gene>
<dbReference type="AlphaFoldDB" id="A0A5N6JRK8"/>
<feature type="transmembrane region" description="Helical" evidence="1">
    <location>
        <begin position="140"/>
        <end position="163"/>
    </location>
</feature>
<feature type="transmembrane region" description="Helical" evidence="1">
    <location>
        <begin position="175"/>
        <end position="199"/>
    </location>
</feature>
<evidence type="ECO:0000313" key="2">
    <source>
        <dbReference type="EMBL" id="KAB8291413.1"/>
    </source>
</evidence>
<accession>A0A5N6JRK8</accession>
<reference evidence="2 3" key="1">
    <citation type="submission" date="2019-06" db="EMBL/GenBank/DDBJ databases">
        <title>Genome Sequence of the Brown Rot Fungal Pathogen Monilinia laxa.</title>
        <authorList>
            <person name="De Miccolis Angelini R.M."/>
            <person name="Landi L."/>
            <person name="Abate D."/>
            <person name="Pollastro S."/>
            <person name="Romanazzi G."/>
            <person name="Faretra F."/>
        </authorList>
    </citation>
    <scope>NUCLEOTIDE SEQUENCE [LARGE SCALE GENOMIC DNA]</scope>
    <source>
        <strain evidence="2 3">Mlax316</strain>
    </source>
</reference>
<keyword evidence="1" id="KW-1133">Transmembrane helix</keyword>
<dbReference type="Proteomes" id="UP000326757">
    <property type="component" value="Unassembled WGS sequence"/>
</dbReference>